<dbReference type="InterPro" id="IPR001130">
    <property type="entry name" value="TatD-like"/>
</dbReference>
<evidence type="ECO:0000256" key="4">
    <source>
        <dbReference type="PIRSR" id="PIRSR005902-1"/>
    </source>
</evidence>
<dbReference type="Gene3D" id="3.20.20.140">
    <property type="entry name" value="Metal-dependent hydrolases"/>
    <property type="match status" value="1"/>
</dbReference>
<feature type="binding site" evidence="4">
    <location>
        <position position="205"/>
    </location>
    <ligand>
        <name>a divalent metal cation</name>
        <dbReference type="ChEBI" id="CHEBI:60240"/>
        <label>1</label>
    </ligand>
</feature>
<comment type="caution">
    <text evidence="6">The sequence shown here is derived from an EMBL/GenBank/DDBJ whole genome shotgun (WGS) entry which is preliminary data.</text>
</comment>
<dbReference type="InterPro" id="IPR032466">
    <property type="entry name" value="Metal_Hydrolase"/>
</dbReference>
<dbReference type="Proteomes" id="UP000033618">
    <property type="component" value="Unassembled WGS sequence"/>
</dbReference>
<accession>A0A0F5JXC9</accession>
<sequence length="301" mass="32721">MWIDTHCHLDAREFDADRAEQAALARAAGVSTIVVPSVCRANFNAVRALAHARPGIAYALGIHPLFTADATDEDLAALRVQAEAARDDPCFVGIGEIGLDYFVPTLDDAKQRAIFEAQLRLARDLDLPVICHVRRSQDQVLAGLRRFGIRQGIGHAFNGSRQQADNYIAQGFKLGFGGAMTFPRALQIRRLAASLPFEAIVVETDAPDIPPEWLVTPLSEPSVDDRHADDGAVMRKGEPLPRADPVIRPGGGSVRRRNQPDQIPRIAETLAELRGMTLDQVAVGTTANALVALPRLARLPR</sequence>
<protein>
    <submittedName>
        <fullName evidence="6">DNAase</fullName>
    </submittedName>
</protein>
<keyword evidence="7" id="KW-1185">Reference proteome</keyword>
<feature type="binding site" evidence="4">
    <location>
        <position position="6"/>
    </location>
    <ligand>
        <name>a divalent metal cation</name>
        <dbReference type="ChEBI" id="CHEBI:60240"/>
        <label>1</label>
    </ligand>
</feature>
<evidence type="ECO:0000313" key="6">
    <source>
        <dbReference type="EMBL" id="KKB62493.1"/>
    </source>
</evidence>
<dbReference type="PANTHER" id="PTHR46124">
    <property type="entry name" value="D-AMINOACYL-TRNA DEACYLASE"/>
    <property type="match status" value="1"/>
</dbReference>
<evidence type="ECO:0000256" key="3">
    <source>
        <dbReference type="ARBA" id="ARBA00022801"/>
    </source>
</evidence>
<dbReference type="Pfam" id="PF01026">
    <property type="entry name" value="TatD_DNase"/>
    <property type="match status" value="1"/>
</dbReference>
<dbReference type="PROSITE" id="PS01091">
    <property type="entry name" value="TATD_3"/>
    <property type="match status" value="1"/>
</dbReference>
<dbReference type="STRING" id="28092.WM40_16910"/>
<name>A0A0F5JXC9_9BURK</name>
<reference evidence="6 7" key="1">
    <citation type="submission" date="2015-03" db="EMBL/GenBank/DDBJ databases">
        <title>Draft Genome Sequence of Burkholderia andropogonis type strain ICMP2807, isolated from Sorghum bicolor.</title>
        <authorList>
            <person name="Lopes-Santos L."/>
            <person name="Castro D.B."/>
            <person name="Ottoboni L.M."/>
            <person name="Park D."/>
            <person name="Weirc B.S."/>
            <person name="Destefano S.A."/>
        </authorList>
    </citation>
    <scope>NUCLEOTIDE SEQUENCE [LARGE SCALE GENOMIC DNA]</scope>
    <source>
        <strain evidence="6 7">ICMP2807</strain>
    </source>
</reference>
<evidence type="ECO:0000256" key="1">
    <source>
        <dbReference type="ARBA" id="ARBA00009275"/>
    </source>
</evidence>
<dbReference type="EMBL" id="LAQU01000019">
    <property type="protein sequence ID" value="KKB62493.1"/>
    <property type="molecule type" value="Genomic_DNA"/>
</dbReference>
<organism evidence="6 7">
    <name type="scientific">Robbsia andropogonis</name>
    <dbReference type="NCBI Taxonomy" id="28092"/>
    <lineage>
        <taxon>Bacteria</taxon>
        <taxon>Pseudomonadati</taxon>
        <taxon>Pseudomonadota</taxon>
        <taxon>Betaproteobacteria</taxon>
        <taxon>Burkholderiales</taxon>
        <taxon>Burkholderiaceae</taxon>
        <taxon>Robbsia</taxon>
    </lineage>
</organism>
<keyword evidence="3" id="KW-0378">Hydrolase</keyword>
<proteinExistence type="inferred from homology"/>
<feature type="region of interest" description="Disordered" evidence="5">
    <location>
        <begin position="232"/>
        <end position="258"/>
    </location>
</feature>
<comment type="similarity">
    <text evidence="1">Belongs to the metallo-dependent hydrolases superfamily. TatD-type hydrolase family.</text>
</comment>
<gene>
    <name evidence="6" type="ORF">WM40_16910</name>
</gene>
<evidence type="ECO:0000256" key="5">
    <source>
        <dbReference type="SAM" id="MobiDB-lite"/>
    </source>
</evidence>
<dbReference type="AlphaFoldDB" id="A0A0F5JXC9"/>
<dbReference type="GO" id="GO:0046872">
    <property type="term" value="F:metal ion binding"/>
    <property type="evidence" value="ECO:0007669"/>
    <property type="project" value="UniProtKB-KW"/>
</dbReference>
<dbReference type="PIRSF" id="PIRSF005902">
    <property type="entry name" value="DNase_TatD"/>
    <property type="match status" value="1"/>
</dbReference>
<dbReference type="CDD" id="cd01310">
    <property type="entry name" value="TatD_DNAse"/>
    <property type="match status" value="1"/>
</dbReference>
<feature type="binding site" evidence="4">
    <location>
        <position position="155"/>
    </location>
    <ligand>
        <name>a divalent metal cation</name>
        <dbReference type="ChEBI" id="CHEBI:60240"/>
        <label>2</label>
    </ligand>
</feature>
<dbReference type="InterPro" id="IPR018228">
    <property type="entry name" value="DNase_TatD-rel_CS"/>
</dbReference>
<dbReference type="PATRIC" id="fig|28092.6.peg.3981"/>
<feature type="binding site" evidence="4">
    <location>
        <position position="8"/>
    </location>
    <ligand>
        <name>a divalent metal cation</name>
        <dbReference type="ChEBI" id="CHEBI:60240"/>
        <label>1</label>
    </ligand>
</feature>
<dbReference type="OrthoDB" id="9810005at2"/>
<dbReference type="RefSeq" id="WP_036008123.1">
    <property type="nucleotide sequence ID" value="NZ_CADFGU010000001.1"/>
</dbReference>
<evidence type="ECO:0000313" key="7">
    <source>
        <dbReference type="Proteomes" id="UP000033618"/>
    </source>
</evidence>
<feature type="binding site" evidence="4">
    <location>
        <position position="96"/>
    </location>
    <ligand>
        <name>a divalent metal cation</name>
        <dbReference type="ChEBI" id="CHEBI:60240"/>
        <label>1</label>
    </ligand>
</feature>
<dbReference type="GO" id="GO:0016788">
    <property type="term" value="F:hydrolase activity, acting on ester bonds"/>
    <property type="evidence" value="ECO:0007669"/>
    <property type="project" value="InterPro"/>
</dbReference>
<keyword evidence="2 4" id="KW-0479">Metal-binding</keyword>
<feature type="compositionally biased region" description="Basic and acidic residues" evidence="5">
    <location>
        <begin position="232"/>
        <end position="241"/>
    </location>
</feature>
<dbReference type="SUPFAM" id="SSF51556">
    <property type="entry name" value="Metallo-dependent hydrolases"/>
    <property type="match status" value="1"/>
</dbReference>
<dbReference type="PANTHER" id="PTHR46124:SF2">
    <property type="entry name" value="D-AMINOACYL-TRNA DEACYLASE"/>
    <property type="match status" value="1"/>
</dbReference>
<dbReference type="FunFam" id="3.20.20.140:FF:000005">
    <property type="entry name" value="TatD family hydrolase"/>
    <property type="match status" value="1"/>
</dbReference>
<feature type="binding site" evidence="4">
    <location>
        <position position="132"/>
    </location>
    <ligand>
        <name>a divalent metal cation</name>
        <dbReference type="ChEBI" id="CHEBI:60240"/>
        <label>2</label>
    </ligand>
</feature>
<evidence type="ECO:0000256" key="2">
    <source>
        <dbReference type="ARBA" id="ARBA00022723"/>
    </source>
</evidence>